<dbReference type="AlphaFoldDB" id="A0A5E6P1I3"/>
<feature type="compositionally biased region" description="Basic and acidic residues" evidence="1">
    <location>
        <begin position="1"/>
        <end position="14"/>
    </location>
</feature>
<sequence>MPDSKAPSDQHVLHNENSAEPEAPKVPLVLDPDDPAGLLPLRALGQDLEVTYMGWDFTTIPNRTDLVELGFTPFGSVFRKVNERKYPVPINVPWPQTLTVPKELLSQGVYEVSITVSPSLQNPDEFPRKKITIDTTKPNFGNTPEPVIFPAELNGVITESYLTQHGQVIVEVPFYDDVAEGDRAVYYWTDKENPPDSETEIREQEFSAQDIIDKHLLITVYADEIRQWGGGGDRYMYYRLRDRAGNTGPNAKLGKIYVDLTPLPGVLPPPRVPLSRNLLDRQQAREGVRVEIDPYDFPDATHRVAIDWDGAPVDEFPVDPTDFPLEITVPWPVLHARGNGPLRPRVSYRIRMADGSYTPPSPDISVALDLTIAGQDHPNAPALLNETLAKLEVRGQKSDQPNKIMGIDFGLPAKVLLTLYDHPNALEEIDVYWGKITDPVANYQVKSGDVAGKPVELEIPWVYIEPDLENPKLPVYYVTRNGVNEQNSRITEVAVSIVVITDLEEPSFPHAGKQGVLDCCSRPRLWEGVTVHIPPHGSFTTKDDVVIYWQGCRGLNGTDPIADAYAEFTKTLSTEDAAKGFDWVVSDYEKLIAPMVDNGSALVYYILNKQDGSIGKSLPEFVIINRTMPSGEVCSPTHEVVCP</sequence>
<organism evidence="2 3">
    <name type="scientific">Pseudomonas fluorescens</name>
    <dbReference type="NCBI Taxonomy" id="294"/>
    <lineage>
        <taxon>Bacteria</taxon>
        <taxon>Pseudomonadati</taxon>
        <taxon>Pseudomonadota</taxon>
        <taxon>Gammaproteobacteria</taxon>
        <taxon>Pseudomonadales</taxon>
        <taxon>Pseudomonadaceae</taxon>
        <taxon>Pseudomonas</taxon>
    </lineage>
</organism>
<evidence type="ECO:0000313" key="3">
    <source>
        <dbReference type="Proteomes" id="UP000326241"/>
    </source>
</evidence>
<accession>A0A5E6P1I3</accession>
<dbReference type="RefSeq" id="WP_150773787.1">
    <property type="nucleotide sequence ID" value="NZ_CABVGZ010000001.1"/>
</dbReference>
<evidence type="ECO:0000256" key="1">
    <source>
        <dbReference type="SAM" id="MobiDB-lite"/>
    </source>
</evidence>
<gene>
    <name evidence="2" type="ORF">PS624_00101</name>
</gene>
<evidence type="ECO:0000313" key="2">
    <source>
        <dbReference type="EMBL" id="VVM37136.1"/>
    </source>
</evidence>
<name>A0A5E6P1I3_PSEFL</name>
<dbReference type="EMBL" id="CABVGZ010000001">
    <property type="protein sequence ID" value="VVM37136.1"/>
    <property type="molecule type" value="Genomic_DNA"/>
</dbReference>
<reference evidence="2 3" key="1">
    <citation type="submission" date="2019-09" db="EMBL/GenBank/DDBJ databases">
        <authorList>
            <person name="Chandra G."/>
            <person name="Truman W A."/>
        </authorList>
    </citation>
    <scope>NUCLEOTIDE SEQUENCE [LARGE SCALE GENOMIC DNA]</scope>
    <source>
        <strain evidence="2">PS624</strain>
    </source>
</reference>
<dbReference type="Proteomes" id="UP000326241">
    <property type="component" value="Unassembled WGS sequence"/>
</dbReference>
<proteinExistence type="predicted"/>
<feature type="region of interest" description="Disordered" evidence="1">
    <location>
        <begin position="1"/>
        <end position="28"/>
    </location>
</feature>
<protein>
    <submittedName>
        <fullName evidence="2">Uncharacterized protein</fullName>
    </submittedName>
</protein>